<sequence>MTAATTTTATTSTAAAAGAGAAAASDERLLQKVQKEHRDACAELDAADEMLAGTQNTLALMQLHAYEISFRTLDLLTPLEQAEIEANLNACKASIAKFETQSVS</sequence>
<keyword evidence="2" id="KW-1185">Reference proteome</keyword>
<proteinExistence type="predicted"/>
<dbReference type="AlphaFoldDB" id="A0A0D2WTZ5"/>
<accession>A0A0D2WTZ5</accession>
<protein>
    <submittedName>
        <fullName evidence="1">Uncharacterized protein</fullName>
    </submittedName>
</protein>
<evidence type="ECO:0000313" key="1">
    <source>
        <dbReference type="EMBL" id="KJE96040.1"/>
    </source>
</evidence>
<dbReference type="RefSeq" id="XP_004345163.1">
    <property type="nucleotide sequence ID" value="XM_004345113.1"/>
</dbReference>
<organism evidence="1 2">
    <name type="scientific">Capsaspora owczarzaki (strain ATCC 30864)</name>
    <dbReference type="NCBI Taxonomy" id="595528"/>
    <lineage>
        <taxon>Eukaryota</taxon>
        <taxon>Filasterea</taxon>
        <taxon>Capsaspora</taxon>
    </lineage>
</organism>
<evidence type="ECO:0000313" key="2">
    <source>
        <dbReference type="Proteomes" id="UP000008743"/>
    </source>
</evidence>
<name>A0A0D2WTZ5_CAPO3</name>
<dbReference type="InParanoid" id="A0A0D2WTZ5"/>
<reference evidence="2" key="1">
    <citation type="submission" date="2011-02" db="EMBL/GenBank/DDBJ databases">
        <title>The Genome Sequence of Capsaspora owczarzaki ATCC 30864.</title>
        <authorList>
            <person name="Russ C."/>
            <person name="Cuomo C."/>
            <person name="Burger G."/>
            <person name="Gray M.W."/>
            <person name="Holland P.W.H."/>
            <person name="King N."/>
            <person name="Lang F.B.F."/>
            <person name="Roger A.J."/>
            <person name="Ruiz-Trillo I."/>
            <person name="Young S.K."/>
            <person name="Zeng Q."/>
            <person name="Gargeya S."/>
            <person name="Alvarado L."/>
            <person name="Berlin A."/>
            <person name="Chapman S.B."/>
            <person name="Chen Z."/>
            <person name="Freedman E."/>
            <person name="Gellesch M."/>
            <person name="Goldberg J."/>
            <person name="Griggs A."/>
            <person name="Gujja S."/>
            <person name="Heilman E."/>
            <person name="Heiman D."/>
            <person name="Howarth C."/>
            <person name="Mehta T."/>
            <person name="Neiman D."/>
            <person name="Pearson M."/>
            <person name="Roberts A."/>
            <person name="Saif S."/>
            <person name="Shea T."/>
            <person name="Shenoy N."/>
            <person name="Sisk P."/>
            <person name="Stolte C."/>
            <person name="Sykes S."/>
            <person name="White J."/>
            <person name="Yandava C."/>
            <person name="Haas B."/>
            <person name="Nusbaum C."/>
            <person name="Birren B."/>
        </authorList>
    </citation>
    <scope>NUCLEOTIDE SEQUENCE</scope>
    <source>
        <strain evidence="2">ATCC 30864</strain>
    </source>
</reference>
<gene>
    <name evidence="1" type="ORF">CAOG_006414</name>
</gene>
<dbReference type="Proteomes" id="UP000008743">
    <property type="component" value="Unassembled WGS sequence"/>
</dbReference>
<dbReference type="EMBL" id="KE346370">
    <property type="protein sequence ID" value="KJE96040.1"/>
    <property type="molecule type" value="Genomic_DNA"/>
</dbReference>